<evidence type="ECO:0000256" key="1">
    <source>
        <dbReference type="SAM" id="Phobius"/>
    </source>
</evidence>
<dbReference type="EMBL" id="DSPX01000091">
    <property type="protein sequence ID" value="HGG00793.1"/>
    <property type="molecule type" value="Genomic_DNA"/>
</dbReference>
<evidence type="ECO:0000313" key="2">
    <source>
        <dbReference type="EMBL" id="HGG00793.1"/>
    </source>
</evidence>
<comment type="caution">
    <text evidence="2">The sequence shown here is derived from an EMBL/GenBank/DDBJ whole genome shotgun (WGS) entry which is preliminary data.</text>
</comment>
<reference evidence="2" key="1">
    <citation type="journal article" date="2020" name="mSystems">
        <title>Genome- and Community-Level Interaction Insights into Carbon Utilization and Element Cycling Functions of Hydrothermarchaeota in Hydrothermal Sediment.</title>
        <authorList>
            <person name="Zhou Z."/>
            <person name="Liu Y."/>
            <person name="Xu W."/>
            <person name="Pan J."/>
            <person name="Luo Z.H."/>
            <person name="Li M."/>
        </authorList>
    </citation>
    <scope>NUCLEOTIDE SEQUENCE [LARGE SCALE GENOMIC DNA]</scope>
    <source>
        <strain evidence="2">SpSt-374</strain>
    </source>
</reference>
<protein>
    <submittedName>
        <fullName evidence="2">Uncharacterized protein</fullName>
    </submittedName>
</protein>
<keyword evidence="1" id="KW-0812">Transmembrane</keyword>
<organism evidence="2">
    <name type="scientific">Planktothricoides sp. SpSt-374</name>
    <dbReference type="NCBI Taxonomy" id="2282167"/>
    <lineage>
        <taxon>Bacteria</taxon>
        <taxon>Bacillati</taxon>
        <taxon>Cyanobacteriota</taxon>
        <taxon>Cyanophyceae</taxon>
        <taxon>Oscillatoriophycideae</taxon>
        <taxon>Oscillatoriales</taxon>
        <taxon>Oscillatoriaceae</taxon>
        <taxon>Planktothricoides</taxon>
    </lineage>
</organism>
<accession>A0A7C3VGL6</accession>
<name>A0A7C3VGL6_9CYAN</name>
<keyword evidence="1" id="KW-1133">Transmembrane helix</keyword>
<dbReference type="AlphaFoldDB" id="A0A7C3VGL6"/>
<feature type="transmembrane region" description="Helical" evidence="1">
    <location>
        <begin position="36"/>
        <end position="60"/>
    </location>
</feature>
<sequence length="68" mass="7428">MSYLSIVTIATAVLSMWVSRHTSEEMVGVMAATMAALLLILGIILSPWQIQLGGLVVLMWDRITQKPA</sequence>
<keyword evidence="1" id="KW-0472">Membrane</keyword>
<gene>
    <name evidence="2" type="ORF">ENR15_09125</name>
</gene>
<proteinExistence type="predicted"/>